<dbReference type="Proteomes" id="UP000677687">
    <property type="component" value="Unassembled WGS sequence"/>
</dbReference>
<proteinExistence type="predicted"/>
<dbReference type="Gene3D" id="3.40.630.30">
    <property type="match status" value="1"/>
</dbReference>
<keyword evidence="2" id="KW-0012">Acyltransferase</keyword>
<dbReference type="GO" id="GO:0008080">
    <property type="term" value="F:N-acetyltransferase activity"/>
    <property type="evidence" value="ECO:0007669"/>
    <property type="project" value="TreeGrafter"/>
</dbReference>
<evidence type="ECO:0000259" key="1">
    <source>
        <dbReference type="PROSITE" id="PS51186"/>
    </source>
</evidence>
<dbReference type="EMBL" id="JAGVWD010000039">
    <property type="protein sequence ID" value="MBS3057531.1"/>
    <property type="molecule type" value="Genomic_DNA"/>
</dbReference>
<accession>A0A8T4KT37</accession>
<dbReference type="PANTHER" id="PTHR13355">
    <property type="entry name" value="GLUCOSAMINE 6-PHOSPHATE N-ACETYLTRANSFERASE"/>
    <property type="match status" value="1"/>
</dbReference>
<feature type="domain" description="N-acetyltransferase" evidence="1">
    <location>
        <begin position="1"/>
        <end position="142"/>
    </location>
</feature>
<evidence type="ECO:0000313" key="3">
    <source>
        <dbReference type="Proteomes" id="UP000677687"/>
    </source>
</evidence>
<dbReference type="InterPro" id="IPR039143">
    <property type="entry name" value="GNPNAT1-like"/>
</dbReference>
<reference evidence="2" key="1">
    <citation type="submission" date="2021-03" db="EMBL/GenBank/DDBJ databases">
        <authorList>
            <person name="Jaffe A."/>
        </authorList>
    </citation>
    <scope>NUCLEOTIDE SEQUENCE</scope>
    <source>
        <strain evidence="2">RIFCSPHIGHO2_01_FULL_AR10_44_11</strain>
    </source>
</reference>
<dbReference type="SUPFAM" id="SSF55729">
    <property type="entry name" value="Acyl-CoA N-acyltransferases (Nat)"/>
    <property type="match status" value="1"/>
</dbReference>
<dbReference type="CDD" id="cd04301">
    <property type="entry name" value="NAT_SF"/>
    <property type="match status" value="1"/>
</dbReference>
<comment type="caution">
    <text evidence="2">The sequence shown here is derived from an EMBL/GenBank/DDBJ whole genome shotgun (WGS) entry which is preliminary data.</text>
</comment>
<organism evidence="2 3">
    <name type="scientific">Candidatus Iainarchaeum sp</name>
    <dbReference type="NCBI Taxonomy" id="3101447"/>
    <lineage>
        <taxon>Archaea</taxon>
        <taxon>Candidatus Iainarchaeota</taxon>
        <taxon>Candidatus Iainarchaeia</taxon>
        <taxon>Candidatus Iainarchaeales</taxon>
        <taxon>Candidatus Iainarchaeaceae</taxon>
        <taxon>Candidatus Iainarchaeum</taxon>
    </lineage>
</organism>
<evidence type="ECO:0000313" key="2">
    <source>
        <dbReference type="EMBL" id="MBS3057531.1"/>
    </source>
</evidence>
<dbReference type="InterPro" id="IPR000182">
    <property type="entry name" value="GNAT_dom"/>
</dbReference>
<keyword evidence="2" id="KW-0808">Transferase</keyword>
<dbReference type="InterPro" id="IPR016181">
    <property type="entry name" value="Acyl_CoA_acyltransferase"/>
</dbReference>
<reference evidence="2" key="2">
    <citation type="submission" date="2021-05" db="EMBL/GenBank/DDBJ databases">
        <title>Protein family content uncovers lineage relationships and bacterial pathway maintenance mechanisms in DPANN archaea.</title>
        <authorList>
            <person name="Castelle C.J."/>
            <person name="Meheust R."/>
            <person name="Jaffe A.L."/>
            <person name="Seitz K."/>
            <person name="Gong X."/>
            <person name="Baker B.J."/>
            <person name="Banfield J.F."/>
        </authorList>
    </citation>
    <scope>NUCLEOTIDE SEQUENCE</scope>
    <source>
        <strain evidence="2">RIFCSPHIGHO2_01_FULL_AR10_44_11</strain>
    </source>
</reference>
<sequence length="148" mass="17340">MKYKEVEIISEFIDAIRLRVDVFIIEQGFKPGWEPDEDDKISRHFIAMADDKVVATARFREIGKSEIKIERMVTKKEYCGKGISRGLVKFMIEEIKKLKPKKIWLRSQVQSQPFYEKCGFKAVSGPFDMWGVQHIDLEYQGKQFTNSL</sequence>
<dbReference type="EC" id="2.3.1.-" evidence="2"/>
<dbReference type="AlphaFoldDB" id="A0A8T4KT37"/>
<protein>
    <submittedName>
        <fullName evidence="2">GNAT family N-acetyltransferase</fullName>
        <ecNumber evidence="2">2.3.1.-</ecNumber>
    </submittedName>
</protein>
<dbReference type="PROSITE" id="PS51186">
    <property type="entry name" value="GNAT"/>
    <property type="match status" value="1"/>
</dbReference>
<dbReference type="Pfam" id="PF13673">
    <property type="entry name" value="Acetyltransf_10"/>
    <property type="match status" value="1"/>
</dbReference>
<gene>
    <name evidence="2" type="ORF">J4415_02780</name>
</gene>
<name>A0A8T4KT37_9ARCH</name>